<name>A0A067SGL5_GALM3</name>
<dbReference type="Gene3D" id="1.10.3130.20">
    <property type="entry name" value="Phycobilisome linker domain"/>
    <property type="match status" value="1"/>
</dbReference>
<organism evidence="1 2">
    <name type="scientific">Galerina marginata (strain CBS 339.88)</name>
    <dbReference type="NCBI Taxonomy" id="685588"/>
    <lineage>
        <taxon>Eukaryota</taxon>
        <taxon>Fungi</taxon>
        <taxon>Dikarya</taxon>
        <taxon>Basidiomycota</taxon>
        <taxon>Agaricomycotina</taxon>
        <taxon>Agaricomycetes</taxon>
        <taxon>Agaricomycetidae</taxon>
        <taxon>Agaricales</taxon>
        <taxon>Agaricineae</taxon>
        <taxon>Strophariaceae</taxon>
        <taxon>Galerina</taxon>
    </lineage>
</organism>
<dbReference type="EMBL" id="KL142403">
    <property type="protein sequence ID" value="KDR69162.1"/>
    <property type="molecule type" value="Genomic_DNA"/>
</dbReference>
<reference evidence="2" key="1">
    <citation type="journal article" date="2014" name="Proc. Natl. Acad. Sci. U.S.A.">
        <title>Extensive sampling of basidiomycete genomes demonstrates inadequacy of the white-rot/brown-rot paradigm for wood decay fungi.</title>
        <authorList>
            <person name="Riley R."/>
            <person name="Salamov A.A."/>
            <person name="Brown D.W."/>
            <person name="Nagy L.G."/>
            <person name="Floudas D."/>
            <person name="Held B.W."/>
            <person name="Levasseur A."/>
            <person name="Lombard V."/>
            <person name="Morin E."/>
            <person name="Otillar R."/>
            <person name="Lindquist E.A."/>
            <person name="Sun H."/>
            <person name="LaButti K.M."/>
            <person name="Schmutz J."/>
            <person name="Jabbour D."/>
            <person name="Luo H."/>
            <person name="Baker S.E."/>
            <person name="Pisabarro A.G."/>
            <person name="Walton J.D."/>
            <person name="Blanchette R.A."/>
            <person name="Henrissat B."/>
            <person name="Martin F."/>
            <person name="Cullen D."/>
            <person name="Hibbett D.S."/>
            <person name="Grigoriev I.V."/>
        </authorList>
    </citation>
    <scope>NUCLEOTIDE SEQUENCE [LARGE SCALE GENOMIC DNA]</scope>
    <source>
        <strain evidence="2">CBS 339.88</strain>
    </source>
</reference>
<keyword evidence="2" id="KW-1185">Reference proteome</keyword>
<dbReference type="HOGENOM" id="CLU_131060_0_0_1"/>
<dbReference type="Proteomes" id="UP000027222">
    <property type="component" value="Unassembled WGS sequence"/>
</dbReference>
<accession>A0A067SGL5</accession>
<evidence type="ECO:0000313" key="2">
    <source>
        <dbReference type="Proteomes" id="UP000027222"/>
    </source>
</evidence>
<gene>
    <name evidence="1" type="ORF">GALMADRAFT_923235</name>
</gene>
<evidence type="ECO:0000313" key="1">
    <source>
        <dbReference type="EMBL" id="KDR69162.1"/>
    </source>
</evidence>
<evidence type="ECO:0008006" key="3">
    <source>
        <dbReference type="Google" id="ProtNLM"/>
    </source>
</evidence>
<dbReference type="InterPro" id="IPR038255">
    <property type="entry name" value="PBS_linker_sf"/>
</dbReference>
<dbReference type="AlphaFoldDB" id="A0A067SGL5"/>
<protein>
    <recommendedName>
        <fullName evidence="3">DUF4214 domain-containing protein</fullName>
    </recommendedName>
</protein>
<dbReference type="OrthoDB" id="2985911at2759"/>
<proteinExistence type="predicted"/>
<sequence>MFDYNITLRGCISYITESLGVSVQFNAHTADTSDPSATLPLLTSPPPPRGVWVPSGGIEDFIRTLYQNILDRDPESQTVVNLWTGQTYRHGLAYTIGGFFMSDEYTGRALPKEVTAGKFYLAVLGRQAEPAGLLDCYDNLVMGISLRDVAGHFIGSDEYRQKVQAGTAPHPIHWP</sequence>